<dbReference type="AlphaFoldDB" id="A0A9W7G407"/>
<accession>A0A9W7G407</accession>
<feature type="compositionally biased region" description="Basic and acidic residues" evidence="1">
    <location>
        <begin position="138"/>
        <end position="147"/>
    </location>
</feature>
<evidence type="ECO:0008006" key="4">
    <source>
        <dbReference type="Google" id="ProtNLM"/>
    </source>
</evidence>
<feature type="region of interest" description="Disordered" evidence="1">
    <location>
        <begin position="248"/>
        <end position="285"/>
    </location>
</feature>
<protein>
    <recommendedName>
        <fullName evidence="4">PH domain-containing protein</fullName>
    </recommendedName>
</protein>
<feature type="region of interest" description="Disordered" evidence="1">
    <location>
        <begin position="122"/>
        <end position="154"/>
    </location>
</feature>
<evidence type="ECO:0000313" key="3">
    <source>
        <dbReference type="Proteomes" id="UP001165065"/>
    </source>
</evidence>
<feature type="compositionally biased region" description="Basic and acidic residues" evidence="1">
    <location>
        <begin position="70"/>
        <end position="82"/>
    </location>
</feature>
<feature type="region of interest" description="Disordered" evidence="1">
    <location>
        <begin position="7"/>
        <end position="28"/>
    </location>
</feature>
<sequence>MFVRVLFPSTQTHRSIISPSSTSNSSANTAKSAAFKIVGGNNYDGDDGGTNAEELVDMVRKKKSNMSNRDLTKSKRAPKEADNTDDDGTSDSNANGGSIVVVCQVKLPLDIVDYETLPQTERGLYNSPGASLDSSDSNLDHGSKGEEGGGGMTREALTGKEKKFAFNVVKTMRPKDSVEGTRIAVEQATKSKVESRLLSILGPPPPVSARADSVASTDSTGPVSSWSGLYDFKTLYYYVEDAKEGEGVEIETEGDCSGCEEEEEEGDRGGFFNRDEFEEGGGGKDEVEGLMELWGKGEEGFYGDVSWIVNNDLDSQSREGDSEPDEVTKTLLGVKDILAYRGCINIPPPPDDPYSPASPFKAPSFTLNIFNLPVPPVSYHVYCRGPVLLRSNQDRHVWRRFQCTVTKDRMWLVGRTGGGGGNITVGLGGGTRVKGIETDGRKWSVVCGRTHIQYILKSRSPSDSLTWRSALNDRVREVREDGVLEVGGVMIKENEKREWGRFRGDVQKVVKDMGGIEGGGGGEIGSRDEIRKAVISGVVEIMGLVEGWKRVYRGMEREQHKYVKVEKLGEVRERGRKSRVRIIEIWDGVKKTCERLLAREERREGGSVARTSGGWSDDYGVWEDEGDNDDEENGVEREMKIIETVIEGRDGIGITEGIWERLRVEIMKEGKGMLTRGRRKGQHMLFEMERRDDEKGKLHGRRKKKRSNTLSNIVMNAKIVGKKYVPQRASKSAGKR</sequence>
<feature type="compositionally biased region" description="Acidic residues" evidence="1">
    <location>
        <begin position="248"/>
        <end position="266"/>
    </location>
</feature>
<comment type="caution">
    <text evidence="2">The sequence shown here is derived from an EMBL/GenBank/DDBJ whole genome shotgun (WGS) entry which is preliminary data.</text>
</comment>
<feature type="compositionally biased region" description="Polar residues" evidence="1">
    <location>
        <begin position="128"/>
        <end position="137"/>
    </location>
</feature>
<feature type="compositionally biased region" description="Basic residues" evidence="1">
    <location>
        <begin position="698"/>
        <end position="707"/>
    </location>
</feature>
<reference evidence="3" key="1">
    <citation type="journal article" date="2023" name="Commun. Biol.">
        <title>Genome analysis of Parmales, the sister group of diatoms, reveals the evolutionary specialization of diatoms from phago-mixotrophs to photoautotrophs.</title>
        <authorList>
            <person name="Ban H."/>
            <person name="Sato S."/>
            <person name="Yoshikawa S."/>
            <person name="Yamada K."/>
            <person name="Nakamura Y."/>
            <person name="Ichinomiya M."/>
            <person name="Sato N."/>
            <person name="Blanc-Mathieu R."/>
            <person name="Endo H."/>
            <person name="Kuwata A."/>
            <person name="Ogata H."/>
        </authorList>
    </citation>
    <scope>NUCLEOTIDE SEQUENCE [LARGE SCALE GENOMIC DNA]</scope>
</reference>
<feature type="region of interest" description="Disordered" evidence="1">
    <location>
        <begin position="691"/>
        <end position="711"/>
    </location>
</feature>
<evidence type="ECO:0000313" key="2">
    <source>
        <dbReference type="EMBL" id="GMI32577.1"/>
    </source>
</evidence>
<feature type="region of interest" description="Disordered" evidence="1">
    <location>
        <begin position="60"/>
        <end position="95"/>
    </location>
</feature>
<organism evidence="2 3">
    <name type="scientific">Triparma columacea</name>
    <dbReference type="NCBI Taxonomy" id="722753"/>
    <lineage>
        <taxon>Eukaryota</taxon>
        <taxon>Sar</taxon>
        <taxon>Stramenopiles</taxon>
        <taxon>Ochrophyta</taxon>
        <taxon>Bolidophyceae</taxon>
        <taxon>Parmales</taxon>
        <taxon>Triparmaceae</taxon>
        <taxon>Triparma</taxon>
    </lineage>
</organism>
<name>A0A9W7G407_9STRA</name>
<dbReference type="EMBL" id="BRYA01000020">
    <property type="protein sequence ID" value="GMI32577.1"/>
    <property type="molecule type" value="Genomic_DNA"/>
</dbReference>
<feature type="compositionally biased region" description="Low complexity" evidence="1">
    <location>
        <begin position="15"/>
        <end position="28"/>
    </location>
</feature>
<evidence type="ECO:0000256" key="1">
    <source>
        <dbReference type="SAM" id="MobiDB-lite"/>
    </source>
</evidence>
<proteinExistence type="predicted"/>
<dbReference type="Proteomes" id="UP001165065">
    <property type="component" value="Unassembled WGS sequence"/>
</dbReference>
<keyword evidence="3" id="KW-1185">Reference proteome</keyword>
<dbReference type="OrthoDB" id="10514465at2759"/>
<gene>
    <name evidence="2" type="ORF">TrCOL_g872</name>
</gene>